<dbReference type="EMBL" id="VIVN01000002">
    <property type="protein sequence ID" value="TWE06013.1"/>
    <property type="molecule type" value="Genomic_DNA"/>
</dbReference>
<name>A0A561DRQ1_9BACI</name>
<reference evidence="13 14" key="1">
    <citation type="submission" date="2019-06" db="EMBL/GenBank/DDBJ databases">
        <title>Sorghum-associated microbial communities from plants grown in Nebraska, USA.</title>
        <authorList>
            <person name="Schachtman D."/>
        </authorList>
    </citation>
    <scope>NUCLEOTIDE SEQUENCE [LARGE SCALE GENOMIC DNA]</scope>
    <source>
        <strain evidence="13 14">2482</strain>
    </source>
</reference>
<dbReference type="Pfam" id="PF00768">
    <property type="entry name" value="Peptidase_S11"/>
    <property type="match status" value="1"/>
</dbReference>
<keyword evidence="10" id="KW-0812">Transmembrane</keyword>
<gene>
    <name evidence="13" type="ORF">FB550_10228</name>
</gene>
<protein>
    <submittedName>
        <fullName evidence="13">D-alanyl-D-alanine carboxypeptidase</fullName>
    </submittedName>
</protein>
<dbReference type="Gene3D" id="3.40.710.10">
    <property type="entry name" value="DD-peptidase/beta-lactamase superfamily"/>
    <property type="match status" value="1"/>
</dbReference>
<evidence type="ECO:0000256" key="2">
    <source>
        <dbReference type="ARBA" id="ARBA00022729"/>
    </source>
</evidence>
<feature type="active site" description="Proton acceptor" evidence="7">
    <location>
        <position position="63"/>
    </location>
</feature>
<dbReference type="AlphaFoldDB" id="A0A561DRQ1"/>
<proteinExistence type="inferred from homology"/>
<keyword evidence="6" id="KW-0961">Cell wall biogenesis/degradation</keyword>
<keyword evidence="10" id="KW-0472">Membrane</keyword>
<evidence type="ECO:0000256" key="9">
    <source>
        <dbReference type="RuleBase" id="RU004016"/>
    </source>
</evidence>
<dbReference type="GO" id="GO:0006508">
    <property type="term" value="P:proteolysis"/>
    <property type="evidence" value="ECO:0007669"/>
    <property type="project" value="InterPro"/>
</dbReference>
<feature type="active site" evidence="7">
    <location>
        <position position="115"/>
    </location>
</feature>
<evidence type="ECO:0000256" key="8">
    <source>
        <dbReference type="PIRSR" id="PIRSR618044-2"/>
    </source>
</evidence>
<evidence type="ECO:0000256" key="5">
    <source>
        <dbReference type="ARBA" id="ARBA00022984"/>
    </source>
</evidence>
<sequence>MKKFLPAIILFLYLVTAQLHVSAAELVQLPLKSEAAALIDSDTGAVLYVKNPNQKMYPASLTKIATAIYAIEKGNLDSIVTVSSNAVRQDGTRVYLNEGEQLPLKQLIQGMLINSGNDAAVAIAEYTDGTVQQFAENLNTYLKTRIGVTNTHFTNPNGLFDANHYTTAMDMALITNYAIKNPVFAEIFGTKLLPWKGQSWQTTLVTHHKMLKGEIAFPGITGGKTGYTSETKQTLATTADNGKIRLTAVVLKSNLKNDKYNDTALLLDYGFRNFQHATIKQGEIFTAGNKDFSPEKETLITESIEGCKKNIASNGLLSIQDNKGQLVQTVQLTYKEPPKPKAATKKKVEKHHDNRPQLLLQVNVVLGMMVVLIVLIIAVRKKRSTEYKHTS</sequence>
<evidence type="ECO:0000256" key="1">
    <source>
        <dbReference type="ARBA" id="ARBA00007164"/>
    </source>
</evidence>
<dbReference type="SUPFAM" id="SSF56601">
    <property type="entry name" value="beta-lactamase/transpeptidase-like"/>
    <property type="match status" value="1"/>
</dbReference>
<comment type="caution">
    <text evidence="13">The sequence shown here is derived from an EMBL/GenBank/DDBJ whole genome shotgun (WGS) entry which is preliminary data.</text>
</comment>
<evidence type="ECO:0000256" key="7">
    <source>
        <dbReference type="PIRSR" id="PIRSR618044-1"/>
    </source>
</evidence>
<keyword evidence="3" id="KW-0378">Hydrolase</keyword>
<evidence type="ECO:0000256" key="3">
    <source>
        <dbReference type="ARBA" id="ARBA00022801"/>
    </source>
</evidence>
<dbReference type="InterPro" id="IPR001967">
    <property type="entry name" value="Peptidase_S11_N"/>
</dbReference>
<keyword evidence="14" id="KW-1185">Reference proteome</keyword>
<dbReference type="PRINTS" id="PR00725">
    <property type="entry name" value="DADACBPTASE1"/>
</dbReference>
<evidence type="ECO:0000256" key="11">
    <source>
        <dbReference type="SAM" id="SignalP"/>
    </source>
</evidence>
<accession>A0A561DRQ1</accession>
<dbReference type="GO" id="GO:0009002">
    <property type="term" value="F:serine-type D-Ala-D-Ala carboxypeptidase activity"/>
    <property type="evidence" value="ECO:0007669"/>
    <property type="project" value="InterPro"/>
</dbReference>
<dbReference type="InterPro" id="IPR018044">
    <property type="entry name" value="Peptidase_S11"/>
</dbReference>
<dbReference type="RefSeq" id="WP_144562858.1">
    <property type="nucleotide sequence ID" value="NZ_VIVN01000002.1"/>
</dbReference>
<dbReference type="PANTHER" id="PTHR21581">
    <property type="entry name" value="D-ALANYL-D-ALANINE CARBOXYPEPTIDASE"/>
    <property type="match status" value="1"/>
</dbReference>
<feature type="signal peptide" evidence="11">
    <location>
        <begin position="1"/>
        <end position="23"/>
    </location>
</feature>
<feature type="chain" id="PRO_5021757646" evidence="11">
    <location>
        <begin position="24"/>
        <end position="391"/>
    </location>
</feature>
<keyword evidence="10" id="KW-1133">Transmembrane helix</keyword>
<dbReference type="PANTHER" id="PTHR21581:SF33">
    <property type="entry name" value="D-ALANYL-D-ALANINE CARBOXYPEPTIDASE DACB"/>
    <property type="match status" value="1"/>
</dbReference>
<keyword evidence="2 11" id="KW-0732">Signal</keyword>
<evidence type="ECO:0000256" key="10">
    <source>
        <dbReference type="SAM" id="Phobius"/>
    </source>
</evidence>
<evidence type="ECO:0000256" key="4">
    <source>
        <dbReference type="ARBA" id="ARBA00022960"/>
    </source>
</evidence>
<comment type="similarity">
    <text evidence="1 9">Belongs to the peptidase S11 family.</text>
</comment>
<keyword evidence="13" id="KW-0121">Carboxypeptidase</keyword>
<keyword evidence="4" id="KW-0133">Cell shape</keyword>
<feature type="active site" description="Acyl-ester intermediate" evidence="7">
    <location>
        <position position="60"/>
    </location>
</feature>
<dbReference type="Proteomes" id="UP000319671">
    <property type="component" value="Unassembled WGS sequence"/>
</dbReference>
<dbReference type="GO" id="GO:0009252">
    <property type="term" value="P:peptidoglycan biosynthetic process"/>
    <property type="evidence" value="ECO:0007669"/>
    <property type="project" value="UniProtKB-KW"/>
</dbReference>
<feature type="transmembrane region" description="Helical" evidence="10">
    <location>
        <begin position="358"/>
        <end position="379"/>
    </location>
</feature>
<dbReference type="GO" id="GO:0071555">
    <property type="term" value="P:cell wall organization"/>
    <property type="evidence" value="ECO:0007669"/>
    <property type="project" value="UniProtKB-KW"/>
</dbReference>
<keyword evidence="13" id="KW-0645">Protease</keyword>
<evidence type="ECO:0000259" key="12">
    <source>
        <dbReference type="Pfam" id="PF00768"/>
    </source>
</evidence>
<feature type="domain" description="Peptidase S11 D-alanyl-D-alanine carboxypeptidase A N-terminal" evidence="12">
    <location>
        <begin position="30"/>
        <end position="252"/>
    </location>
</feature>
<organism evidence="13 14">
    <name type="scientific">Neobacillus bataviensis</name>
    <dbReference type="NCBI Taxonomy" id="220685"/>
    <lineage>
        <taxon>Bacteria</taxon>
        <taxon>Bacillati</taxon>
        <taxon>Bacillota</taxon>
        <taxon>Bacilli</taxon>
        <taxon>Bacillales</taxon>
        <taxon>Bacillaceae</taxon>
        <taxon>Neobacillus</taxon>
    </lineage>
</organism>
<dbReference type="InterPro" id="IPR012338">
    <property type="entry name" value="Beta-lactam/transpept-like"/>
</dbReference>
<keyword evidence="5" id="KW-0573">Peptidoglycan synthesis</keyword>
<feature type="binding site" evidence="8">
    <location>
        <position position="224"/>
    </location>
    <ligand>
        <name>substrate</name>
    </ligand>
</feature>
<dbReference type="GO" id="GO:0008360">
    <property type="term" value="P:regulation of cell shape"/>
    <property type="evidence" value="ECO:0007669"/>
    <property type="project" value="UniProtKB-KW"/>
</dbReference>
<evidence type="ECO:0000256" key="6">
    <source>
        <dbReference type="ARBA" id="ARBA00023316"/>
    </source>
</evidence>
<evidence type="ECO:0000313" key="14">
    <source>
        <dbReference type="Proteomes" id="UP000319671"/>
    </source>
</evidence>
<evidence type="ECO:0000313" key="13">
    <source>
        <dbReference type="EMBL" id="TWE06013.1"/>
    </source>
</evidence>